<dbReference type="InterPro" id="IPR013083">
    <property type="entry name" value="Znf_RING/FYVE/PHD"/>
</dbReference>
<evidence type="ECO:0000313" key="7">
    <source>
        <dbReference type="Proteomes" id="UP000322225"/>
    </source>
</evidence>
<feature type="compositionally biased region" description="Polar residues" evidence="5">
    <location>
        <begin position="788"/>
        <end position="806"/>
    </location>
</feature>
<dbReference type="GO" id="GO:0070210">
    <property type="term" value="C:Rpd3L-Expanded complex"/>
    <property type="evidence" value="ECO:0007669"/>
    <property type="project" value="TreeGrafter"/>
</dbReference>
<dbReference type="InterPro" id="IPR001965">
    <property type="entry name" value="Znf_PHD"/>
</dbReference>
<protein>
    <submittedName>
        <fullName evidence="6">Uncharacterized protein</fullName>
    </submittedName>
</protein>
<feature type="compositionally biased region" description="Polar residues" evidence="5">
    <location>
        <begin position="955"/>
        <end position="970"/>
    </location>
</feature>
<evidence type="ECO:0000256" key="5">
    <source>
        <dbReference type="SAM" id="MobiDB-lite"/>
    </source>
</evidence>
<evidence type="ECO:0000256" key="1">
    <source>
        <dbReference type="ARBA" id="ARBA00022723"/>
    </source>
</evidence>
<feature type="region of interest" description="Disordered" evidence="5">
    <location>
        <begin position="1"/>
        <end position="24"/>
    </location>
</feature>
<evidence type="ECO:0000313" key="6">
    <source>
        <dbReference type="EMBL" id="WWD21865.1"/>
    </source>
</evidence>
<reference evidence="6" key="2">
    <citation type="submission" date="2024-01" db="EMBL/GenBank/DDBJ databases">
        <title>Comparative genomics of Cryptococcus and Kwoniella reveals pathogenesis evolution and contrasting modes of karyotype evolution via chromosome fusion or intercentromeric recombination.</title>
        <authorList>
            <person name="Coelho M.A."/>
            <person name="David-Palma M."/>
            <person name="Shea T."/>
            <person name="Bowers K."/>
            <person name="McGinley-Smith S."/>
            <person name="Mohammad A.W."/>
            <person name="Gnirke A."/>
            <person name="Yurkov A.M."/>
            <person name="Nowrousian M."/>
            <person name="Sun S."/>
            <person name="Cuomo C.A."/>
            <person name="Heitman J."/>
        </authorList>
    </citation>
    <scope>NUCLEOTIDE SEQUENCE</scope>
    <source>
        <strain evidence="6">CBS 12478</strain>
    </source>
</reference>
<feature type="compositionally biased region" description="Acidic residues" evidence="5">
    <location>
        <begin position="743"/>
        <end position="773"/>
    </location>
</feature>
<feature type="compositionally biased region" description="Basic and acidic residues" evidence="5">
    <location>
        <begin position="103"/>
        <end position="113"/>
    </location>
</feature>
<feature type="compositionally biased region" description="Basic residues" evidence="5">
    <location>
        <begin position="323"/>
        <end position="337"/>
    </location>
</feature>
<dbReference type="PANTHER" id="PTHR46462:SF3">
    <property type="entry name" value="UPSET, ISOFORM A"/>
    <property type="match status" value="1"/>
</dbReference>
<dbReference type="GO" id="GO:0006325">
    <property type="term" value="P:chromatin organization"/>
    <property type="evidence" value="ECO:0007669"/>
    <property type="project" value="UniProtKB-KW"/>
</dbReference>
<feature type="region of interest" description="Disordered" evidence="5">
    <location>
        <begin position="1238"/>
        <end position="1280"/>
    </location>
</feature>
<dbReference type="RefSeq" id="XP_031858707.1">
    <property type="nucleotide sequence ID" value="XM_032007065.1"/>
</dbReference>
<accession>A0A5M6BXP7</accession>
<feature type="compositionally biased region" description="Polar residues" evidence="5">
    <location>
        <begin position="818"/>
        <end position="837"/>
    </location>
</feature>
<feature type="compositionally biased region" description="Polar residues" evidence="5">
    <location>
        <begin position="1368"/>
        <end position="1381"/>
    </location>
</feature>
<feature type="compositionally biased region" description="Low complexity" evidence="5">
    <location>
        <begin position="1021"/>
        <end position="1031"/>
    </location>
</feature>
<feature type="region of interest" description="Disordered" evidence="5">
    <location>
        <begin position="1090"/>
        <end position="1168"/>
    </location>
</feature>
<organism evidence="6 7">
    <name type="scientific">Kwoniella shandongensis</name>
    <dbReference type="NCBI Taxonomy" id="1734106"/>
    <lineage>
        <taxon>Eukaryota</taxon>
        <taxon>Fungi</taxon>
        <taxon>Dikarya</taxon>
        <taxon>Basidiomycota</taxon>
        <taxon>Agaricomycotina</taxon>
        <taxon>Tremellomycetes</taxon>
        <taxon>Tremellales</taxon>
        <taxon>Cryptococcaceae</taxon>
        <taxon>Kwoniella</taxon>
    </lineage>
</organism>
<dbReference type="GeneID" id="43591233"/>
<feature type="compositionally biased region" description="Low complexity" evidence="5">
    <location>
        <begin position="838"/>
        <end position="851"/>
    </location>
</feature>
<dbReference type="PANTHER" id="PTHR46462">
    <property type="entry name" value="UPSET, ISOFORM A"/>
    <property type="match status" value="1"/>
</dbReference>
<dbReference type="CDD" id="cd15550">
    <property type="entry name" value="PHD_MLL5"/>
    <property type="match status" value="1"/>
</dbReference>
<keyword evidence="1" id="KW-0479">Metal-binding</keyword>
<dbReference type="InterPro" id="IPR001214">
    <property type="entry name" value="SET_dom"/>
</dbReference>
<feature type="compositionally biased region" description="Acidic residues" evidence="5">
    <location>
        <begin position="1003"/>
        <end position="1013"/>
    </location>
</feature>
<dbReference type="Pfam" id="PF00856">
    <property type="entry name" value="SET"/>
    <property type="match status" value="1"/>
</dbReference>
<feature type="region of interest" description="Disordered" evidence="5">
    <location>
        <begin position="736"/>
        <end position="1041"/>
    </location>
</feature>
<dbReference type="SUPFAM" id="SSF57903">
    <property type="entry name" value="FYVE/PHD zinc finger"/>
    <property type="match status" value="1"/>
</dbReference>
<evidence type="ECO:0000256" key="3">
    <source>
        <dbReference type="ARBA" id="ARBA00022833"/>
    </source>
</evidence>
<feature type="region of interest" description="Disordered" evidence="5">
    <location>
        <begin position="262"/>
        <end position="353"/>
    </location>
</feature>
<dbReference type="PROSITE" id="PS50280">
    <property type="entry name" value="SET"/>
    <property type="match status" value="1"/>
</dbReference>
<feature type="compositionally biased region" description="Low complexity" evidence="5">
    <location>
        <begin position="120"/>
        <end position="137"/>
    </location>
</feature>
<dbReference type="SMART" id="SM00249">
    <property type="entry name" value="PHD"/>
    <property type="match status" value="1"/>
</dbReference>
<keyword evidence="3" id="KW-0862">Zinc</keyword>
<dbReference type="InterPro" id="IPR011011">
    <property type="entry name" value="Znf_FYVE_PHD"/>
</dbReference>
<feature type="compositionally biased region" description="Low complexity" evidence="5">
    <location>
        <begin position="1238"/>
        <end position="1248"/>
    </location>
</feature>
<dbReference type="Gene3D" id="2.170.270.10">
    <property type="entry name" value="SET domain"/>
    <property type="match status" value="1"/>
</dbReference>
<gene>
    <name evidence="6" type="ORF">CI109_106353</name>
</gene>
<feature type="compositionally biased region" description="Basic and acidic residues" evidence="5">
    <location>
        <begin position="292"/>
        <end position="313"/>
    </location>
</feature>
<evidence type="ECO:0000256" key="2">
    <source>
        <dbReference type="ARBA" id="ARBA00022771"/>
    </source>
</evidence>
<feature type="compositionally biased region" description="Pro residues" evidence="5">
    <location>
        <begin position="1114"/>
        <end position="1133"/>
    </location>
</feature>
<dbReference type="EMBL" id="CP144062">
    <property type="protein sequence ID" value="WWD21865.1"/>
    <property type="molecule type" value="Genomic_DNA"/>
</dbReference>
<dbReference type="GO" id="GO:0006355">
    <property type="term" value="P:regulation of DNA-templated transcription"/>
    <property type="evidence" value="ECO:0007669"/>
    <property type="project" value="TreeGrafter"/>
</dbReference>
<dbReference type="Proteomes" id="UP000322225">
    <property type="component" value="Chromosome 12"/>
</dbReference>
<dbReference type="Gene3D" id="3.30.40.10">
    <property type="entry name" value="Zinc/RING finger domain, C3HC4 (zinc finger)"/>
    <property type="match status" value="1"/>
</dbReference>
<keyword evidence="2" id="KW-0863">Zinc-finger</keyword>
<reference evidence="6" key="1">
    <citation type="submission" date="2017-08" db="EMBL/GenBank/DDBJ databases">
        <authorList>
            <person name="Cuomo C."/>
            <person name="Billmyre B."/>
            <person name="Heitman J."/>
        </authorList>
    </citation>
    <scope>NUCLEOTIDE SEQUENCE</scope>
    <source>
        <strain evidence="6">CBS 12478</strain>
    </source>
</reference>
<dbReference type="InterPro" id="IPR046341">
    <property type="entry name" value="SET_dom_sf"/>
</dbReference>
<feature type="region of interest" description="Disordered" evidence="5">
    <location>
        <begin position="60"/>
        <end position="188"/>
    </location>
</feature>
<dbReference type="KEGG" id="ksn:43591233"/>
<feature type="compositionally biased region" description="Low complexity" evidence="5">
    <location>
        <begin position="1256"/>
        <end position="1275"/>
    </location>
</feature>
<feature type="compositionally biased region" description="Polar residues" evidence="5">
    <location>
        <begin position="863"/>
        <end position="876"/>
    </location>
</feature>
<evidence type="ECO:0000256" key="4">
    <source>
        <dbReference type="ARBA" id="ARBA00022853"/>
    </source>
</evidence>
<proteinExistence type="predicted"/>
<keyword evidence="7" id="KW-1185">Reference proteome</keyword>
<feature type="compositionally biased region" description="Acidic residues" evidence="5">
    <location>
        <begin position="879"/>
        <end position="896"/>
    </location>
</feature>
<sequence>MDTSAEAGPSRPSPSRSPPRPAEPIDIVMEQVSSIAPLEEDVRSSEPDEAVQLLLNIASAVDVPPLPPKPEIADVIAEEPPILPKHAPPDINTYPYTPPDESNDQHRDQSQEDREQDEASSNLPPSVVLPLPPHVNSDSVDAPTPPAQPLTPSHTSPEPPATKPKQKRKRNPAAGPSRRASADRPQHWLGEDNTVIRCICGFTEDDGFTIQCEECGAWEHGMCFGYLDEASAPDTYFCELCRPRPVDAVTARQAQAQAMEQQRQAREAAISAGGVPAEKEKPRSKGGKTKRPRTESVMEVETETRDGGGKEHSPGVMGPPATKPKRRQGPGKPRAKHNTIESTPGPSIVPQPIVEEPEDDYFRVEPWALEYTPLKENMIRGKAARQIMRNVYKEWVDAEEEMVASRSKAIDNPSGLPSPTETGVLRLSPEHLFPPPDFHILAPPVPPVFLSGSDLETLGTPTSIRIIEDAPSFLPLTYAESLSGHGVYTRPTIYGVFVDEPATTGSFIGEYRGEVLDCETYRRDPINQYAALGLPKPHVRSVGPPINLIIDARGYGCDLRFVRSGCHPNVVLRPLIWRSSEEEAPKLKFGLFAAKDISKKEELVLGWEWDDQHVVHSLRSAIHAAMLADGSLASPVFSASKKTVYALSKKFDAVLTHIFGTFSSCACVVPGTCALAQMGQIVDARSMQGLDSEGKRKMRGDLGELVGAVRGWRRREVEVEGAKKWHKADMLDLRLTRSRTSEGDMETEPELEAQSDLPDESMDQQDDSMEIDEPAASPTPKEDDTVLPQESTSLIDVPPTATSVITLGSEIDSIPAPKSQTESDSPDKTTSLVERTGSSSSLSSAVSSIKPSLHDDDLESGSESDATTATIPKSQFSESESDEDDEDDGGEEEATEESAKRQPLGKVRKAKRVLSPVIEIESSSSFLHFDNHLSEDDDRELVVKKPKRQKVNKVPDSSPTSLSVNKSLPSTKAKKPSTVDAKKKALPVMRRGRQKRIVSSPVSDDESMDVDDDVSSRRRSSSSATKHVTSSPRSGKSIKLEQLEAATAITATDQEEPRAIVPEQNIAPLSTAIETTEAAVPDPEIVPTQLNSEQAVPAVLQTETEVESNAKETSPPPREPTPPPKEPTPPPPEPPKKVSLSEYLKNHKIRKESQTPLTTPATENPPKVVEFTAVEAPVVPTAGPTVSIADIPGFGNTQSVVAPATPSIITAAISPVKVEPETPAASTARLNLFEHLPSSRPAASSSAPAPTPAPAPATTTTLTTTPLATPTATTSYVPRPTNGEYFPLQPHSASFIPRVSSSFVPRTASMSSDGEVVKAQSPTVSIPSTSSYVPRAASVDESASPLKTSISDMPPPLVSRELPPHTPVHTTPGSQTSALPLISTPTSGTPMLSRAPPTGPKVPPTGPRGLGLAPGGPRVVSGEVAVPVPGAGGRGGFGTPRGGFGGRGVWRGRGGFRGGWRGS</sequence>
<keyword evidence="4" id="KW-0156">Chromatin regulator</keyword>
<dbReference type="SUPFAM" id="SSF82199">
    <property type="entry name" value="SET domain"/>
    <property type="match status" value="1"/>
</dbReference>
<name>A0A5M6BXP7_9TREE</name>
<feature type="compositionally biased region" description="Pro residues" evidence="5">
    <location>
        <begin position="11"/>
        <end position="22"/>
    </location>
</feature>
<feature type="region of interest" description="Disordered" evidence="5">
    <location>
        <begin position="1337"/>
        <end position="1381"/>
    </location>
</feature>
<dbReference type="GO" id="GO:0008270">
    <property type="term" value="F:zinc ion binding"/>
    <property type="evidence" value="ECO:0007669"/>
    <property type="project" value="UniProtKB-KW"/>
</dbReference>
<dbReference type="OrthoDB" id="79252at2759"/>
<dbReference type="SMART" id="SM00317">
    <property type="entry name" value="SET"/>
    <property type="match status" value="1"/>
</dbReference>
<dbReference type="Pfam" id="PF20826">
    <property type="entry name" value="PHD_5"/>
    <property type="match status" value="1"/>
</dbReference>
<dbReference type="GO" id="GO:0034967">
    <property type="term" value="C:Set3 complex"/>
    <property type="evidence" value="ECO:0007669"/>
    <property type="project" value="TreeGrafter"/>
</dbReference>